<dbReference type="EMBL" id="FNIR01000003">
    <property type="protein sequence ID" value="SDN96108.1"/>
    <property type="molecule type" value="Genomic_DNA"/>
</dbReference>
<reference evidence="4" key="1">
    <citation type="submission" date="2016-10" db="EMBL/GenBank/DDBJ databases">
        <authorList>
            <person name="Varghese N."/>
            <person name="Submissions S."/>
        </authorList>
    </citation>
    <scope>NUCLEOTIDE SEQUENCE [LARGE SCALE GENOMIC DNA]</scope>
    <source>
        <strain evidence="4">DSM 45843</strain>
    </source>
</reference>
<gene>
    <name evidence="3" type="ORF">SAMN05660199_00968</name>
</gene>
<dbReference type="InterPro" id="IPR003615">
    <property type="entry name" value="HNH_nuc"/>
</dbReference>
<accession>A0A1H0FMY4</accession>
<sequence length="335" mass="35660">EVAAARWSLRMRVDLADLDHFGPLANPPSDPTTAVAPTENPPADDSSHVLPMPDDAAQIDGTGLTGGSGIGSIGGLTVSPVAVAELLARYEALLVTAPRGRVDGGQVWFEIVDATGRLRALTSPAQARAALRRGSGLGPPAAVDRYSPSAEQVRFVKARDQHCRFPGCHRPAEYVDLDHVTAHDHDDPAAGGPTCVTNLVCLCRRHHRLKTHAPGWHFAMDPDGTLHVTPPGGRTRTTRPDRIAEVDMSTPSHLDTLTDLLGPTPKRYRSPTPEERATRRAAAERARLTAEIEAELAAATCRSAAERGAGKVVEDENAPDPDPDTTSADGDRPPF</sequence>
<feature type="compositionally biased region" description="Basic and acidic residues" evidence="1">
    <location>
        <begin position="304"/>
        <end position="314"/>
    </location>
</feature>
<protein>
    <recommendedName>
        <fullName evidence="2">HNH nuclease domain-containing protein</fullName>
    </recommendedName>
</protein>
<feature type="region of interest" description="Disordered" evidence="1">
    <location>
        <begin position="261"/>
        <end position="283"/>
    </location>
</feature>
<organism evidence="3 4">
    <name type="scientific">Klenkia soli</name>
    <dbReference type="NCBI Taxonomy" id="1052260"/>
    <lineage>
        <taxon>Bacteria</taxon>
        <taxon>Bacillati</taxon>
        <taxon>Actinomycetota</taxon>
        <taxon>Actinomycetes</taxon>
        <taxon>Geodermatophilales</taxon>
        <taxon>Geodermatophilaceae</taxon>
        <taxon>Klenkia</taxon>
    </lineage>
</organism>
<dbReference type="STRING" id="1052260.SAMN05660199_00968"/>
<evidence type="ECO:0000259" key="2">
    <source>
        <dbReference type="SMART" id="SM00507"/>
    </source>
</evidence>
<evidence type="ECO:0000313" key="4">
    <source>
        <dbReference type="Proteomes" id="UP000199088"/>
    </source>
</evidence>
<dbReference type="Proteomes" id="UP000199088">
    <property type="component" value="Unassembled WGS sequence"/>
</dbReference>
<dbReference type="SMART" id="SM00507">
    <property type="entry name" value="HNHc"/>
    <property type="match status" value="1"/>
</dbReference>
<feature type="region of interest" description="Disordered" evidence="1">
    <location>
        <begin position="303"/>
        <end position="335"/>
    </location>
</feature>
<feature type="non-terminal residue" evidence="3">
    <location>
        <position position="1"/>
    </location>
</feature>
<feature type="compositionally biased region" description="Basic and acidic residues" evidence="1">
    <location>
        <begin position="272"/>
        <end position="283"/>
    </location>
</feature>
<dbReference type="Gene3D" id="1.10.30.50">
    <property type="match status" value="1"/>
</dbReference>
<name>A0A1H0FMY4_9ACTN</name>
<dbReference type="CDD" id="cd00085">
    <property type="entry name" value="HNHc"/>
    <property type="match status" value="1"/>
</dbReference>
<proteinExistence type="predicted"/>
<evidence type="ECO:0000256" key="1">
    <source>
        <dbReference type="SAM" id="MobiDB-lite"/>
    </source>
</evidence>
<dbReference type="AlphaFoldDB" id="A0A1H0FMY4"/>
<feature type="region of interest" description="Disordered" evidence="1">
    <location>
        <begin position="22"/>
        <end position="63"/>
    </location>
</feature>
<evidence type="ECO:0000313" key="3">
    <source>
        <dbReference type="EMBL" id="SDN96108.1"/>
    </source>
</evidence>
<keyword evidence="4" id="KW-1185">Reference proteome</keyword>
<dbReference type="RefSeq" id="WP_207500296.1">
    <property type="nucleotide sequence ID" value="NZ_FNIR01000003.1"/>
</dbReference>
<feature type="domain" description="HNH nuclease" evidence="2">
    <location>
        <begin position="151"/>
        <end position="208"/>
    </location>
</feature>